<evidence type="ECO:0000259" key="6">
    <source>
        <dbReference type="PROSITE" id="PS51864"/>
    </source>
</evidence>
<accession>A0A814PCK3</accession>
<dbReference type="Gene3D" id="3.40.390.10">
    <property type="entry name" value="Collagenase (Catalytic Domain)"/>
    <property type="match status" value="1"/>
</dbReference>
<dbReference type="PANTHER" id="PTHR12181">
    <property type="entry name" value="LIPIN"/>
    <property type="match status" value="1"/>
</dbReference>
<protein>
    <recommendedName>
        <fullName evidence="4">Metalloendopeptidase</fullName>
        <ecNumber evidence="4">3.4.24.-</ecNumber>
    </recommendedName>
</protein>
<dbReference type="InterPro" id="IPR031315">
    <property type="entry name" value="LNS2/PITP"/>
</dbReference>
<keyword evidence="3 4" id="KW-0862">Zinc</keyword>
<dbReference type="InterPro" id="IPR013209">
    <property type="entry name" value="LNS2"/>
</dbReference>
<dbReference type="GO" id="GO:0008270">
    <property type="term" value="F:zinc ion binding"/>
    <property type="evidence" value="ECO:0007669"/>
    <property type="project" value="UniProtKB-UniRule"/>
</dbReference>
<dbReference type="OrthoDB" id="4567at2759"/>
<comment type="similarity">
    <text evidence="2">Belongs to the lipin family.</text>
</comment>
<dbReference type="Proteomes" id="UP000663891">
    <property type="component" value="Unassembled WGS sequence"/>
</dbReference>
<evidence type="ECO:0000256" key="3">
    <source>
        <dbReference type="PROSITE-ProRule" id="PRU01211"/>
    </source>
</evidence>
<dbReference type="InterPro" id="IPR006026">
    <property type="entry name" value="Peptidase_Metallo"/>
</dbReference>
<sequence>MNIISLPLKCWSTIQSTYNSINPHNFSGAIDVIVIKQEDETLQCTPFHVRFGKLDVIQHQQKRVYVSVNDHLIEDLWMQLGDAGEAVFIDNTEADNGSPQILSNIDQSVNSSEQCRNHEKRRSTGHNFDAQSSEDEQLSSDYLLTKRQSSTRKRLSISKGSNGDEQDQSWTMIHKRDANENDSLLFHMDDDNQISDVDAFSQKKICVTSPLQGSSNNNESENTDESGTDERLKTEISTILSNENPIKTSATVHTQESNTRMSEIYETVLSKSAPVESHIPITDTPLQSPTCSLDDRVGNYSLNENLSLPPVFAREVVAKQPEKFKIACLENIASLFPSRNPFYAGFGNRTNDHIAYTRIKIPQTRIFTINSDSNITRESLPQSMMSTYKNLHEVVDLIFPSMDSFSSSENYSMFTYWYNDPAVNTLDNEMQAHLNEIAEREKRAQASTPRKRMTIFNGMTKTKSTTTVVGSWGSYIGTRPVSLMHGTYSTCMVSGIVQHELTHVLGFYHEQSRPDRDSYVSIQWANIDPSQAFNFVKYNDSQVDVEMTSYDYGSVMHYEWNAFALNSSGPTIIPTQNTSAYIGQRIRLSPVDILAIQRYYGCVPTPNITTTTTSTTITTTLMSSTTRTTIISSTGNSSTVMSTTTTAATSVIIDTFWKL</sequence>
<keyword evidence="3 4" id="KW-0645">Protease</keyword>
<dbReference type="GO" id="GO:0006508">
    <property type="term" value="P:proteolysis"/>
    <property type="evidence" value="ECO:0007669"/>
    <property type="project" value="UniProtKB-KW"/>
</dbReference>
<feature type="binding site" evidence="3">
    <location>
        <position position="503"/>
    </location>
    <ligand>
        <name>Zn(2+)</name>
        <dbReference type="ChEBI" id="CHEBI:29105"/>
        <note>catalytic</note>
    </ligand>
</feature>
<dbReference type="InterPro" id="IPR026058">
    <property type="entry name" value="LIPIN"/>
</dbReference>
<dbReference type="InterPro" id="IPR007651">
    <property type="entry name" value="Lipin_N"/>
</dbReference>
<dbReference type="InterPro" id="IPR001506">
    <property type="entry name" value="Peptidase_M12A"/>
</dbReference>
<evidence type="ECO:0000256" key="1">
    <source>
        <dbReference type="ARBA" id="ARBA00001180"/>
    </source>
</evidence>
<dbReference type="GO" id="GO:0008195">
    <property type="term" value="F:phosphatidate phosphatase activity"/>
    <property type="evidence" value="ECO:0007669"/>
    <property type="project" value="UniProtKB-EC"/>
</dbReference>
<dbReference type="GO" id="GO:0004222">
    <property type="term" value="F:metalloendopeptidase activity"/>
    <property type="evidence" value="ECO:0007669"/>
    <property type="project" value="UniProtKB-UniRule"/>
</dbReference>
<organism evidence="7 8">
    <name type="scientific">Adineta steineri</name>
    <dbReference type="NCBI Taxonomy" id="433720"/>
    <lineage>
        <taxon>Eukaryota</taxon>
        <taxon>Metazoa</taxon>
        <taxon>Spiralia</taxon>
        <taxon>Gnathifera</taxon>
        <taxon>Rotifera</taxon>
        <taxon>Eurotatoria</taxon>
        <taxon>Bdelloidea</taxon>
        <taxon>Adinetida</taxon>
        <taxon>Adinetidae</taxon>
        <taxon>Adineta</taxon>
    </lineage>
</organism>
<dbReference type="PRINTS" id="PR00480">
    <property type="entry name" value="ASTACIN"/>
</dbReference>
<dbReference type="Pfam" id="PF04571">
    <property type="entry name" value="Lipin_N"/>
    <property type="match status" value="1"/>
</dbReference>
<dbReference type="EMBL" id="CAJNON010000207">
    <property type="protein sequence ID" value="CAF1102836.1"/>
    <property type="molecule type" value="Genomic_DNA"/>
</dbReference>
<feature type="binding site" evidence="3">
    <location>
        <position position="499"/>
    </location>
    <ligand>
        <name>Zn(2+)</name>
        <dbReference type="ChEBI" id="CHEBI:29105"/>
        <note>catalytic</note>
    </ligand>
</feature>
<comment type="caution">
    <text evidence="3">Lacks conserved residue(s) required for the propagation of feature annotation.</text>
</comment>
<comment type="cofactor">
    <cofactor evidence="3 4">
        <name>Zn(2+)</name>
        <dbReference type="ChEBI" id="CHEBI:29105"/>
    </cofactor>
    <text evidence="3 4">Binds 1 zinc ion per subunit.</text>
</comment>
<evidence type="ECO:0000256" key="5">
    <source>
        <dbReference type="SAM" id="MobiDB-lite"/>
    </source>
</evidence>
<comment type="catalytic activity">
    <reaction evidence="1">
        <text>a 1,2-diacyl-sn-glycero-3-phosphate + H2O = a 1,2-diacyl-sn-glycerol + phosphate</text>
        <dbReference type="Rhea" id="RHEA:27429"/>
        <dbReference type="ChEBI" id="CHEBI:15377"/>
        <dbReference type="ChEBI" id="CHEBI:17815"/>
        <dbReference type="ChEBI" id="CHEBI:43474"/>
        <dbReference type="ChEBI" id="CHEBI:58608"/>
        <dbReference type="EC" id="3.1.3.4"/>
    </reaction>
    <physiologicalReaction direction="left-to-right" evidence="1">
        <dbReference type="Rhea" id="RHEA:27430"/>
    </physiologicalReaction>
</comment>
<dbReference type="SMART" id="SM00775">
    <property type="entry name" value="LNS2"/>
    <property type="match status" value="1"/>
</dbReference>
<dbReference type="Pfam" id="PF08235">
    <property type="entry name" value="LNS2"/>
    <property type="match status" value="1"/>
</dbReference>
<evidence type="ECO:0000256" key="4">
    <source>
        <dbReference type="RuleBase" id="RU361183"/>
    </source>
</evidence>
<feature type="active site" evidence="3">
    <location>
        <position position="500"/>
    </location>
</feature>
<dbReference type="EC" id="3.4.24.-" evidence="4"/>
<evidence type="ECO:0000313" key="8">
    <source>
        <dbReference type="Proteomes" id="UP000663891"/>
    </source>
</evidence>
<reference evidence="7" key="1">
    <citation type="submission" date="2021-02" db="EMBL/GenBank/DDBJ databases">
        <authorList>
            <person name="Nowell W R."/>
        </authorList>
    </citation>
    <scope>NUCLEOTIDE SEQUENCE</scope>
</reference>
<feature type="domain" description="Peptidase M12A" evidence="6">
    <location>
        <begin position="480"/>
        <end position="603"/>
    </location>
</feature>
<feature type="region of interest" description="Disordered" evidence="5">
    <location>
        <begin position="209"/>
        <end position="231"/>
    </location>
</feature>
<dbReference type="PANTHER" id="PTHR12181:SF12">
    <property type="entry name" value="PHOSPHATIDATE PHOSPHATASE"/>
    <property type="match status" value="1"/>
</dbReference>
<proteinExistence type="inferred from homology"/>
<dbReference type="SMART" id="SM00235">
    <property type="entry name" value="ZnMc"/>
    <property type="match status" value="1"/>
</dbReference>
<keyword evidence="3 4" id="KW-0378">Hydrolase</keyword>
<evidence type="ECO:0000256" key="2">
    <source>
        <dbReference type="ARBA" id="ARBA00005476"/>
    </source>
</evidence>
<gene>
    <name evidence="7" type="ORF">VCS650_LOCUS20198</name>
</gene>
<keyword evidence="3 4" id="KW-0482">Metalloprotease</keyword>
<comment type="caution">
    <text evidence="7">The sequence shown here is derived from an EMBL/GenBank/DDBJ whole genome shotgun (WGS) entry which is preliminary data.</text>
</comment>
<dbReference type="InterPro" id="IPR024079">
    <property type="entry name" value="MetalloPept_cat_dom_sf"/>
</dbReference>
<feature type="binding site" evidence="3">
    <location>
        <position position="509"/>
    </location>
    <ligand>
        <name>Zn(2+)</name>
        <dbReference type="ChEBI" id="CHEBI:29105"/>
        <note>catalytic</note>
    </ligand>
</feature>
<dbReference type="Pfam" id="PF01400">
    <property type="entry name" value="Astacin"/>
    <property type="match status" value="1"/>
</dbReference>
<name>A0A814PCK3_9BILA</name>
<keyword evidence="3 4" id="KW-0479">Metal-binding</keyword>
<evidence type="ECO:0000313" key="7">
    <source>
        <dbReference type="EMBL" id="CAF1102836.1"/>
    </source>
</evidence>
<dbReference type="PROSITE" id="PS51864">
    <property type="entry name" value="ASTACIN"/>
    <property type="match status" value="1"/>
</dbReference>
<feature type="region of interest" description="Disordered" evidence="5">
    <location>
        <begin position="108"/>
        <end position="145"/>
    </location>
</feature>
<dbReference type="AlphaFoldDB" id="A0A814PCK3"/>
<dbReference type="SUPFAM" id="SSF55486">
    <property type="entry name" value="Metalloproteases ('zincins'), catalytic domain"/>
    <property type="match status" value="1"/>
</dbReference>